<proteinExistence type="predicted"/>
<evidence type="ECO:0000256" key="6">
    <source>
        <dbReference type="SAM" id="Phobius"/>
    </source>
</evidence>
<organism evidence="7 8">
    <name type="scientific">Lasiodiplodia theobromae</name>
    <dbReference type="NCBI Taxonomy" id="45133"/>
    <lineage>
        <taxon>Eukaryota</taxon>
        <taxon>Fungi</taxon>
        <taxon>Dikarya</taxon>
        <taxon>Ascomycota</taxon>
        <taxon>Pezizomycotina</taxon>
        <taxon>Dothideomycetes</taxon>
        <taxon>Dothideomycetes incertae sedis</taxon>
        <taxon>Botryosphaeriales</taxon>
        <taxon>Botryosphaeriaceae</taxon>
        <taxon>Lasiodiplodia</taxon>
    </lineage>
</organism>
<name>A0A5N5DEL6_9PEZI</name>
<evidence type="ECO:0000256" key="4">
    <source>
        <dbReference type="ARBA" id="ARBA00023136"/>
    </source>
</evidence>
<feature type="transmembrane region" description="Helical" evidence="6">
    <location>
        <begin position="100"/>
        <end position="119"/>
    </location>
</feature>
<evidence type="ECO:0000256" key="5">
    <source>
        <dbReference type="SAM" id="MobiDB-lite"/>
    </source>
</evidence>
<protein>
    <submittedName>
        <fullName evidence="7">Putative malic acid transport protein</fullName>
    </submittedName>
</protein>
<dbReference type="GO" id="GO:0015140">
    <property type="term" value="F:malate transmembrane transporter activity"/>
    <property type="evidence" value="ECO:0007669"/>
    <property type="project" value="InterPro"/>
</dbReference>
<feature type="transmembrane region" description="Helical" evidence="6">
    <location>
        <begin position="20"/>
        <end position="42"/>
    </location>
</feature>
<evidence type="ECO:0000256" key="2">
    <source>
        <dbReference type="ARBA" id="ARBA00022692"/>
    </source>
</evidence>
<keyword evidence="4 6" id="KW-0472">Membrane</keyword>
<dbReference type="CDD" id="cd09317">
    <property type="entry name" value="TDT_Mae1_like"/>
    <property type="match status" value="1"/>
</dbReference>
<comment type="caution">
    <text evidence="7">The sequence shown here is derived from an EMBL/GenBank/DDBJ whole genome shotgun (WGS) entry which is preliminary data.</text>
</comment>
<reference evidence="7 8" key="1">
    <citation type="journal article" date="2019" name="Sci. Rep.">
        <title>A multi-omics analysis of the grapevine pathogen Lasiodiplodia theobromae reveals that temperature affects the expression of virulence- and pathogenicity-related genes.</title>
        <authorList>
            <person name="Felix C."/>
            <person name="Meneses R."/>
            <person name="Goncalves M.F.M."/>
            <person name="Tilleman L."/>
            <person name="Duarte A.S."/>
            <person name="Jorrin-Novo J.V."/>
            <person name="Van de Peer Y."/>
            <person name="Deforce D."/>
            <person name="Van Nieuwerburgh F."/>
            <person name="Esteves A.C."/>
            <person name="Alves A."/>
        </authorList>
    </citation>
    <scope>NUCLEOTIDE SEQUENCE [LARGE SCALE GENOMIC DNA]</scope>
    <source>
        <strain evidence="7 8">LA-SOL3</strain>
    </source>
</reference>
<keyword evidence="2 6" id="KW-0812">Transmembrane</keyword>
<feature type="region of interest" description="Disordered" evidence="5">
    <location>
        <begin position="345"/>
        <end position="368"/>
    </location>
</feature>
<evidence type="ECO:0000256" key="3">
    <source>
        <dbReference type="ARBA" id="ARBA00022989"/>
    </source>
</evidence>
<feature type="compositionally biased region" description="Basic and acidic residues" evidence="5">
    <location>
        <begin position="352"/>
        <end position="368"/>
    </location>
</feature>
<evidence type="ECO:0000313" key="7">
    <source>
        <dbReference type="EMBL" id="KAB2576323.1"/>
    </source>
</evidence>
<evidence type="ECO:0000313" key="8">
    <source>
        <dbReference type="Proteomes" id="UP000325902"/>
    </source>
</evidence>
<feature type="transmembrane region" description="Helical" evidence="6">
    <location>
        <begin position="63"/>
        <end position="80"/>
    </location>
</feature>
<feature type="transmembrane region" description="Helical" evidence="6">
    <location>
        <begin position="202"/>
        <end position="223"/>
    </location>
</feature>
<feature type="transmembrane region" description="Helical" evidence="6">
    <location>
        <begin position="280"/>
        <end position="299"/>
    </location>
</feature>
<sequence>MATGAMSVLLAQQPFKFDGLFTIGKIFFILDLVLFVSFSVCIAMRFAMKPGSLGLSLHHPRESFFFGTFWVSIAFIIYNIQLYGTPYCGFWLVKTLEVLFWGYAGCALLVVIFQYHVIFDTRSLPVADAMPAWLLPAYPFLVLGPLGAGLEYSQPPDSGLPIMIGGLMFEGFGWSIAFMMYTLYFTRLINSDIPTEKERPGMYVAVGPAAYTSNTFVAVGSIAPKILPPDFLGVQGTSAAQVWRAVGLPAGVFLWLLGFWFFALASISNVLGWKKMRFTLSYWSFIFPQAGLTIAAVQIGNALNSDGIKGVTSAMTILLVVAWLLVAAATMGAVRKKQVLWPGVDEDEEDVEGRTRSADEELGKRRRD</sequence>
<gene>
    <name evidence="7" type="primary">SPCC794.06</name>
    <name evidence="7" type="ORF">DBV05_g5108</name>
</gene>
<dbReference type="OrthoDB" id="2901184at2759"/>
<keyword evidence="8" id="KW-1185">Reference proteome</keyword>
<dbReference type="EMBL" id="VCHE01000025">
    <property type="protein sequence ID" value="KAB2576323.1"/>
    <property type="molecule type" value="Genomic_DNA"/>
</dbReference>
<dbReference type="Pfam" id="PF03595">
    <property type="entry name" value="SLAC1"/>
    <property type="match status" value="1"/>
</dbReference>
<comment type="subcellular location">
    <subcellularLocation>
        <location evidence="1">Membrane</location>
        <topology evidence="1">Multi-pass membrane protein</topology>
    </subcellularLocation>
</comment>
<dbReference type="InterPro" id="IPR038665">
    <property type="entry name" value="Voltage-dep_anion_channel_sf"/>
</dbReference>
<dbReference type="GO" id="GO:0016020">
    <property type="term" value="C:membrane"/>
    <property type="evidence" value="ECO:0007669"/>
    <property type="project" value="UniProtKB-SubCell"/>
</dbReference>
<dbReference type="Gene3D" id="1.50.10.150">
    <property type="entry name" value="Voltage-dependent anion channel"/>
    <property type="match status" value="1"/>
</dbReference>
<feature type="transmembrane region" description="Helical" evidence="6">
    <location>
        <begin position="311"/>
        <end position="334"/>
    </location>
</feature>
<feature type="transmembrane region" description="Helical" evidence="6">
    <location>
        <begin position="252"/>
        <end position="273"/>
    </location>
</feature>
<dbReference type="InterPro" id="IPR004695">
    <property type="entry name" value="SLAC1/Mae1/Ssu1/TehA"/>
</dbReference>
<feature type="transmembrane region" description="Helical" evidence="6">
    <location>
        <begin position="162"/>
        <end position="181"/>
    </location>
</feature>
<accession>A0A5N5DEL6</accession>
<dbReference type="PANTHER" id="PTHR31162">
    <property type="entry name" value="MALIC ACID TRANSPORT PROTEIN-RELATED"/>
    <property type="match status" value="1"/>
</dbReference>
<dbReference type="PANTHER" id="PTHR31162:SF0">
    <property type="entry name" value="MALIC ACID TRANSPORT PROTEIN"/>
    <property type="match status" value="1"/>
</dbReference>
<keyword evidence="3 6" id="KW-1133">Transmembrane helix</keyword>
<dbReference type="InterPro" id="IPR030185">
    <property type="entry name" value="Mae1"/>
</dbReference>
<evidence type="ECO:0000256" key="1">
    <source>
        <dbReference type="ARBA" id="ARBA00004141"/>
    </source>
</evidence>
<dbReference type="AlphaFoldDB" id="A0A5N5DEL6"/>
<feature type="transmembrane region" description="Helical" evidence="6">
    <location>
        <begin position="131"/>
        <end position="150"/>
    </location>
</feature>
<dbReference type="Proteomes" id="UP000325902">
    <property type="component" value="Unassembled WGS sequence"/>
</dbReference>